<feature type="domain" description="MacB-like periplasmic core" evidence="9">
    <location>
        <begin position="26"/>
        <end position="245"/>
    </location>
</feature>
<feature type="transmembrane region" description="Helical" evidence="7">
    <location>
        <begin position="21"/>
        <end position="47"/>
    </location>
</feature>
<comment type="similarity">
    <text evidence="2">Belongs to the ABC-4 integral membrane protein family. LolC/E subfamily.</text>
</comment>
<dbReference type="InterPro" id="IPR025857">
    <property type="entry name" value="MacB_PCD"/>
</dbReference>
<name>A0A967ACM6_9FLAO</name>
<evidence type="ECO:0000259" key="9">
    <source>
        <dbReference type="Pfam" id="PF12704"/>
    </source>
</evidence>
<dbReference type="Pfam" id="PF02687">
    <property type="entry name" value="FtsX"/>
    <property type="match status" value="1"/>
</dbReference>
<dbReference type="Proteomes" id="UP000643701">
    <property type="component" value="Unassembled WGS sequence"/>
</dbReference>
<comment type="caution">
    <text evidence="10">The sequence shown here is derived from an EMBL/GenBank/DDBJ whole genome shotgun (WGS) entry which is preliminary data.</text>
</comment>
<dbReference type="GO" id="GO:0098797">
    <property type="term" value="C:plasma membrane protein complex"/>
    <property type="evidence" value="ECO:0007669"/>
    <property type="project" value="TreeGrafter"/>
</dbReference>
<keyword evidence="6 7" id="KW-0472">Membrane</keyword>
<evidence type="ECO:0000313" key="10">
    <source>
        <dbReference type="EMBL" id="NGZ89817.1"/>
    </source>
</evidence>
<evidence type="ECO:0000313" key="11">
    <source>
        <dbReference type="Proteomes" id="UP000643701"/>
    </source>
</evidence>
<dbReference type="AlphaFoldDB" id="A0A967ACM6"/>
<keyword evidence="3" id="KW-1003">Cell membrane</keyword>
<evidence type="ECO:0000256" key="2">
    <source>
        <dbReference type="ARBA" id="ARBA00005236"/>
    </source>
</evidence>
<evidence type="ECO:0000256" key="4">
    <source>
        <dbReference type="ARBA" id="ARBA00022692"/>
    </source>
</evidence>
<feature type="transmembrane region" description="Helical" evidence="7">
    <location>
        <begin position="319"/>
        <end position="345"/>
    </location>
</feature>
<dbReference type="PANTHER" id="PTHR30489">
    <property type="entry name" value="LIPOPROTEIN-RELEASING SYSTEM TRANSMEMBRANE PROTEIN LOLE"/>
    <property type="match status" value="1"/>
</dbReference>
<gene>
    <name evidence="10" type="ORF">G7034_06070</name>
</gene>
<dbReference type="InterPro" id="IPR051447">
    <property type="entry name" value="Lipoprotein-release_system"/>
</dbReference>
<comment type="subcellular location">
    <subcellularLocation>
        <location evidence="1">Cell membrane</location>
        <topology evidence="1">Multi-pass membrane protein</topology>
    </subcellularLocation>
</comment>
<feature type="transmembrane region" description="Helical" evidence="7">
    <location>
        <begin position="272"/>
        <end position="298"/>
    </location>
</feature>
<keyword evidence="4 7" id="KW-0812">Transmembrane</keyword>
<proteinExistence type="inferred from homology"/>
<protein>
    <submittedName>
        <fullName evidence="10">ABC transporter permease</fullName>
    </submittedName>
</protein>
<dbReference type="GO" id="GO:0044874">
    <property type="term" value="P:lipoprotein localization to outer membrane"/>
    <property type="evidence" value="ECO:0007669"/>
    <property type="project" value="TreeGrafter"/>
</dbReference>
<dbReference type="Pfam" id="PF12704">
    <property type="entry name" value="MacB_PCD"/>
    <property type="match status" value="1"/>
</dbReference>
<evidence type="ECO:0000256" key="5">
    <source>
        <dbReference type="ARBA" id="ARBA00022989"/>
    </source>
</evidence>
<dbReference type="PANTHER" id="PTHR30489:SF0">
    <property type="entry name" value="LIPOPROTEIN-RELEASING SYSTEM TRANSMEMBRANE PROTEIN LOLE"/>
    <property type="match status" value="1"/>
</dbReference>
<evidence type="ECO:0000259" key="8">
    <source>
        <dbReference type="Pfam" id="PF02687"/>
    </source>
</evidence>
<evidence type="ECO:0000256" key="6">
    <source>
        <dbReference type="ARBA" id="ARBA00023136"/>
    </source>
</evidence>
<feature type="domain" description="ABC3 transporter permease C-terminal" evidence="8">
    <location>
        <begin position="276"/>
        <end position="394"/>
    </location>
</feature>
<feature type="transmembrane region" description="Helical" evidence="7">
    <location>
        <begin position="365"/>
        <end position="388"/>
    </location>
</feature>
<evidence type="ECO:0000256" key="3">
    <source>
        <dbReference type="ARBA" id="ARBA00022475"/>
    </source>
</evidence>
<keyword evidence="11" id="KW-1185">Reference proteome</keyword>
<keyword evidence="5 7" id="KW-1133">Transmembrane helix</keyword>
<organism evidence="10 11">
    <name type="scientific">Psychroflexus maritimus</name>
    <dbReference type="NCBI Taxonomy" id="2714865"/>
    <lineage>
        <taxon>Bacteria</taxon>
        <taxon>Pseudomonadati</taxon>
        <taxon>Bacteroidota</taxon>
        <taxon>Flavobacteriia</taxon>
        <taxon>Flavobacteriales</taxon>
        <taxon>Flavobacteriaceae</taxon>
        <taxon>Psychroflexus</taxon>
    </lineage>
</organism>
<dbReference type="EMBL" id="JAANAS010000043">
    <property type="protein sequence ID" value="NGZ89817.1"/>
    <property type="molecule type" value="Genomic_DNA"/>
</dbReference>
<dbReference type="RefSeq" id="WP_166400078.1">
    <property type="nucleotide sequence ID" value="NZ_JAANAS010000043.1"/>
</dbReference>
<accession>A0A967ACM6</accession>
<evidence type="ECO:0000256" key="1">
    <source>
        <dbReference type="ARBA" id="ARBA00004651"/>
    </source>
</evidence>
<dbReference type="InterPro" id="IPR003838">
    <property type="entry name" value="ABC3_permease_C"/>
</dbReference>
<reference evidence="10" key="1">
    <citation type="submission" date="2020-03" db="EMBL/GenBank/DDBJ databases">
        <title>Psychroflexus Maritimus sp. nov., isolate from marine sediment.</title>
        <authorList>
            <person name="Zhong Y.-L."/>
        </authorList>
    </citation>
    <scope>NUCLEOTIDE SEQUENCE</scope>
    <source>
        <strain evidence="10">C1</strain>
    </source>
</reference>
<evidence type="ECO:0000256" key="7">
    <source>
        <dbReference type="SAM" id="Phobius"/>
    </source>
</evidence>
<sequence>MGFSLKIAKRYLFSKSENKAINFISWIAGLGVVASTFALLVVLSAFAGLKEYSIQFTGAHDPDARILPKSGKIFKISEDQIKELKSLDEVYEVSQVVEDRVLLGFKQKNTPANLKGVDYSFTDVIQVRRSIVYGNWFENDYQVVMGNDLARQLSIGLMDASGVLNFMVPKPGKGQISSINNAFRSNVGSVSGIFSSSEDKDQNYVYADLEFARDLFKVNKDEVSFLDLKLIHPNSFSSLQNKIQPILGDEVELKSKLMINDELYRMLNTEYIAVYFICTLVLIIALFNVIGSVIMSVLDKKEDIITLYKLGANRKSLVNIFRFQGFLMTFYGALIGIVLAIFVLWTQLEFEWFMINYQLAYPVQLTFENLMIVLATVLVLGLLASTLASERVKKLID</sequence>